<sequence length="102" mass="11609">MERSRGRLVAGLGSCLRTLGSLEDVYGSEWGDVKVDLGVVKWKNLVDSVKKLHSLGVMHWDLEPRNVARAGEGTFKFFDFGRSEMHRCRRDGCEELRELLDV</sequence>
<dbReference type="GO" id="GO:0004672">
    <property type="term" value="F:protein kinase activity"/>
    <property type="evidence" value="ECO:0007669"/>
    <property type="project" value="InterPro"/>
</dbReference>
<keyword evidence="3" id="KW-1185">Reference proteome</keyword>
<reference evidence="2" key="1">
    <citation type="submission" date="2023-06" db="EMBL/GenBank/DDBJ databases">
        <authorList>
            <consortium name="Lawrence Berkeley National Laboratory"/>
            <person name="Ahrendt S."/>
            <person name="Sahu N."/>
            <person name="Indic B."/>
            <person name="Wong-Bajracharya J."/>
            <person name="Merenyi Z."/>
            <person name="Ke H.-M."/>
            <person name="Monk M."/>
            <person name="Kocsube S."/>
            <person name="Drula E."/>
            <person name="Lipzen A."/>
            <person name="Balint B."/>
            <person name="Henrissat B."/>
            <person name="Andreopoulos B."/>
            <person name="Martin F.M."/>
            <person name="Harder C.B."/>
            <person name="Rigling D."/>
            <person name="Ford K.L."/>
            <person name="Foster G.D."/>
            <person name="Pangilinan J."/>
            <person name="Papanicolaou A."/>
            <person name="Barry K."/>
            <person name="LaButti K."/>
            <person name="Viragh M."/>
            <person name="Koriabine M."/>
            <person name="Yan M."/>
            <person name="Riley R."/>
            <person name="Champramary S."/>
            <person name="Plett K.L."/>
            <person name="Tsai I.J."/>
            <person name="Slot J."/>
            <person name="Sipos G."/>
            <person name="Plett J."/>
            <person name="Nagy L.G."/>
            <person name="Grigoriev I.V."/>
        </authorList>
    </citation>
    <scope>NUCLEOTIDE SEQUENCE</scope>
    <source>
        <strain evidence="2">CCBAS 213</strain>
    </source>
</reference>
<dbReference type="RefSeq" id="XP_060326839.1">
    <property type="nucleotide sequence ID" value="XM_060473983.1"/>
</dbReference>
<dbReference type="Gene3D" id="1.10.510.10">
    <property type="entry name" value="Transferase(Phosphotransferase) domain 1"/>
    <property type="match status" value="1"/>
</dbReference>
<dbReference type="Proteomes" id="UP001175211">
    <property type="component" value="Unassembled WGS sequence"/>
</dbReference>
<dbReference type="GO" id="GO:0005524">
    <property type="term" value="F:ATP binding"/>
    <property type="evidence" value="ECO:0007669"/>
    <property type="project" value="InterPro"/>
</dbReference>
<evidence type="ECO:0000313" key="3">
    <source>
        <dbReference type="Proteomes" id="UP001175211"/>
    </source>
</evidence>
<dbReference type="PROSITE" id="PS50011">
    <property type="entry name" value="PROTEIN_KINASE_DOM"/>
    <property type="match status" value="1"/>
</dbReference>
<evidence type="ECO:0000259" key="1">
    <source>
        <dbReference type="PROSITE" id="PS50011"/>
    </source>
</evidence>
<dbReference type="Pfam" id="PF06293">
    <property type="entry name" value="Kdo"/>
    <property type="match status" value="1"/>
</dbReference>
<proteinExistence type="predicted"/>
<dbReference type="EMBL" id="JAUEPS010000038">
    <property type="protein sequence ID" value="KAK0449547.1"/>
    <property type="molecule type" value="Genomic_DNA"/>
</dbReference>
<name>A0AA39JVV2_ARMTA</name>
<dbReference type="InterPro" id="IPR011009">
    <property type="entry name" value="Kinase-like_dom_sf"/>
</dbReference>
<dbReference type="AlphaFoldDB" id="A0AA39JVV2"/>
<gene>
    <name evidence="2" type="ORF">EV420DRAFT_1564571</name>
</gene>
<dbReference type="SUPFAM" id="SSF56112">
    <property type="entry name" value="Protein kinase-like (PK-like)"/>
    <property type="match status" value="1"/>
</dbReference>
<accession>A0AA39JVV2</accession>
<evidence type="ECO:0000313" key="2">
    <source>
        <dbReference type="EMBL" id="KAK0449547.1"/>
    </source>
</evidence>
<organism evidence="2 3">
    <name type="scientific">Armillaria tabescens</name>
    <name type="common">Ringless honey mushroom</name>
    <name type="synonym">Agaricus tabescens</name>
    <dbReference type="NCBI Taxonomy" id="1929756"/>
    <lineage>
        <taxon>Eukaryota</taxon>
        <taxon>Fungi</taxon>
        <taxon>Dikarya</taxon>
        <taxon>Basidiomycota</taxon>
        <taxon>Agaricomycotina</taxon>
        <taxon>Agaricomycetes</taxon>
        <taxon>Agaricomycetidae</taxon>
        <taxon>Agaricales</taxon>
        <taxon>Marasmiineae</taxon>
        <taxon>Physalacriaceae</taxon>
        <taxon>Desarmillaria</taxon>
    </lineage>
</organism>
<feature type="domain" description="Protein kinase" evidence="1">
    <location>
        <begin position="1"/>
        <end position="102"/>
    </location>
</feature>
<protein>
    <recommendedName>
        <fullName evidence="1">Protein kinase domain-containing protein</fullName>
    </recommendedName>
</protein>
<comment type="caution">
    <text evidence="2">The sequence shown here is derived from an EMBL/GenBank/DDBJ whole genome shotgun (WGS) entry which is preliminary data.</text>
</comment>
<dbReference type="GeneID" id="85357531"/>
<dbReference type="InterPro" id="IPR000719">
    <property type="entry name" value="Prot_kinase_dom"/>
</dbReference>